<dbReference type="RefSeq" id="WP_169395921.1">
    <property type="nucleotide sequence ID" value="NZ_BAAAJH010000003.1"/>
</dbReference>
<dbReference type="EMBL" id="JAAXKY010000031">
    <property type="protein sequence ID" value="NMH77848.1"/>
    <property type="molecule type" value="Genomic_DNA"/>
</dbReference>
<gene>
    <name evidence="2" type="ORF">HF577_12240</name>
</gene>
<accession>A0ABX1RBU2</accession>
<sequence length="51" mass="5088">MAEPADVRGFPAATAPSHAAEPVCAVPEQAAPAEQSTEALADEMLDGPLVG</sequence>
<comment type="caution">
    <text evidence="2">The sequence shown here is derived from an EMBL/GenBank/DDBJ whole genome shotgun (WGS) entry which is preliminary data.</text>
</comment>
<proteinExistence type="predicted"/>
<name>A0ABX1RBU2_9PSEU</name>
<protein>
    <submittedName>
        <fullName evidence="2">Uncharacterized protein</fullName>
    </submittedName>
</protein>
<organism evidence="2 3">
    <name type="scientific">Pseudonocardia xinjiangensis</name>
    <dbReference type="NCBI Taxonomy" id="75289"/>
    <lineage>
        <taxon>Bacteria</taxon>
        <taxon>Bacillati</taxon>
        <taxon>Actinomycetota</taxon>
        <taxon>Actinomycetes</taxon>
        <taxon>Pseudonocardiales</taxon>
        <taxon>Pseudonocardiaceae</taxon>
        <taxon>Pseudonocardia</taxon>
    </lineage>
</organism>
<evidence type="ECO:0000256" key="1">
    <source>
        <dbReference type="SAM" id="MobiDB-lite"/>
    </source>
</evidence>
<feature type="region of interest" description="Disordered" evidence="1">
    <location>
        <begin position="1"/>
        <end position="51"/>
    </location>
</feature>
<dbReference type="Proteomes" id="UP001296706">
    <property type="component" value="Unassembled WGS sequence"/>
</dbReference>
<reference evidence="2 3" key="1">
    <citation type="submission" date="2020-04" db="EMBL/GenBank/DDBJ databases">
        <authorList>
            <person name="Klaysubun C."/>
            <person name="Duangmal K."/>
            <person name="Lipun K."/>
        </authorList>
    </citation>
    <scope>NUCLEOTIDE SEQUENCE [LARGE SCALE GENOMIC DNA]</scope>
    <source>
        <strain evidence="2 3">JCM 11839</strain>
    </source>
</reference>
<evidence type="ECO:0000313" key="3">
    <source>
        <dbReference type="Proteomes" id="UP001296706"/>
    </source>
</evidence>
<evidence type="ECO:0000313" key="2">
    <source>
        <dbReference type="EMBL" id="NMH77848.1"/>
    </source>
</evidence>
<keyword evidence="3" id="KW-1185">Reference proteome</keyword>